<evidence type="ECO:0000313" key="14">
    <source>
        <dbReference type="EMBL" id="KAK1933054.1"/>
    </source>
</evidence>
<dbReference type="GO" id="GO:0006633">
    <property type="term" value="P:fatty acid biosynthetic process"/>
    <property type="evidence" value="ECO:0007669"/>
    <property type="project" value="UniProtKB-KW"/>
</dbReference>
<keyword evidence="12" id="KW-0456">Lyase</keyword>
<feature type="transmembrane region" description="Helical" evidence="13">
    <location>
        <begin position="21"/>
        <end position="41"/>
    </location>
</feature>
<feature type="transmembrane region" description="Helical" evidence="13">
    <location>
        <begin position="106"/>
        <end position="126"/>
    </location>
</feature>
<comment type="pathway">
    <text evidence="2">Lipid metabolism; fatty acid biosynthesis.</text>
</comment>
<proteinExistence type="inferred from homology"/>
<evidence type="ECO:0000256" key="5">
    <source>
        <dbReference type="ARBA" id="ARBA00022516"/>
    </source>
</evidence>
<reference evidence="14" key="1">
    <citation type="journal article" date="2014" name="Nucleic Acids Res.">
        <title>The evolutionary dynamics of variant antigen genes in Babesia reveal a history of genomic innovation underlying host-parasite interaction.</title>
        <authorList>
            <person name="Jackson A.P."/>
            <person name="Otto T.D."/>
            <person name="Darby A."/>
            <person name="Ramaprasad A."/>
            <person name="Xia D."/>
            <person name="Echaide I.E."/>
            <person name="Farber M."/>
            <person name="Gahlot S."/>
            <person name="Gamble J."/>
            <person name="Gupta D."/>
            <person name="Gupta Y."/>
            <person name="Jackson L."/>
            <person name="Malandrin L."/>
            <person name="Malas T.B."/>
            <person name="Moussa E."/>
            <person name="Nair M."/>
            <person name="Reid A.J."/>
            <person name="Sanders M."/>
            <person name="Sharma J."/>
            <person name="Tracey A."/>
            <person name="Quail M.A."/>
            <person name="Weir W."/>
            <person name="Wastling J.M."/>
            <person name="Hall N."/>
            <person name="Willadsen P."/>
            <person name="Lingelbach K."/>
            <person name="Shiels B."/>
            <person name="Tait A."/>
            <person name="Berriman M."/>
            <person name="Allred D.R."/>
            <person name="Pain A."/>
        </authorList>
    </citation>
    <scope>NUCLEOTIDE SEQUENCE</scope>
    <source>
        <strain evidence="14">1802A</strain>
    </source>
</reference>
<evidence type="ECO:0000256" key="7">
    <source>
        <dbReference type="ARBA" id="ARBA00022832"/>
    </source>
</evidence>
<evidence type="ECO:0000256" key="8">
    <source>
        <dbReference type="ARBA" id="ARBA00022989"/>
    </source>
</evidence>
<dbReference type="Proteomes" id="UP001195914">
    <property type="component" value="Unassembled WGS sequence"/>
</dbReference>
<comment type="similarity">
    <text evidence="3">Belongs to the very long-chain fatty acids dehydratase HACD family.</text>
</comment>
<organism evidence="14 15">
    <name type="scientific">Babesia divergens</name>
    <dbReference type="NCBI Taxonomy" id="32595"/>
    <lineage>
        <taxon>Eukaryota</taxon>
        <taxon>Sar</taxon>
        <taxon>Alveolata</taxon>
        <taxon>Apicomplexa</taxon>
        <taxon>Aconoidasida</taxon>
        <taxon>Piroplasmida</taxon>
        <taxon>Babesiidae</taxon>
        <taxon>Babesia</taxon>
    </lineage>
</organism>
<reference evidence="14" key="2">
    <citation type="submission" date="2021-05" db="EMBL/GenBank/DDBJ databases">
        <authorList>
            <person name="Pain A."/>
        </authorList>
    </citation>
    <scope>NUCLEOTIDE SEQUENCE</scope>
    <source>
        <strain evidence="14">1802A</strain>
    </source>
</reference>
<keyword evidence="10 13" id="KW-0472">Membrane</keyword>
<keyword evidence="15" id="KW-1185">Reference proteome</keyword>
<evidence type="ECO:0000256" key="4">
    <source>
        <dbReference type="ARBA" id="ARBA00013122"/>
    </source>
</evidence>
<dbReference type="AlphaFoldDB" id="A0AAD9LEZ4"/>
<keyword evidence="8 13" id="KW-1133">Transmembrane helix</keyword>
<evidence type="ECO:0000256" key="1">
    <source>
        <dbReference type="ARBA" id="ARBA00004141"/>
    </source>
</evidence>
<dbReference type="InterPro" id="IPR007482">
    <property type="entry name" value="Tyr_Pase-like_PTPLA"/>
</dbReference>
<keyword evidence="6 13" id="KW-0812">Transmembrane</keyword>
<keyword evidence="5" id="KW-0444">Lipid biosynthesis</keyword>
<evidence type="ECO:0000256" key="3">
    <source>
        <dbReference type="ARBA" id="ARBA00007811"/>
    </source>
</evidence>
<keyword evidence="11" id="KW-0275">Fatty acid biosynthesis</keyword>
<evidence type="ECO:0000256" key="12">
    <source>
        <dbReference type="ARBA" id="ARBA00023239"/>
    </source>
</evidence>
<comment type="subcellular location">
    <subcellularLocation>
        <location evidence="1">Membrane</location>
        <topology evidence="1">Multi-pass membrane protein</topology>
    </subcellularLocation>
</comment>
<evidence type="ECO:0000256" key="11">
    <source>
        <dbReference type="ARBA" id="ARBA00023160"/>
    </source>
</evidence>
<evidence type="ECO:0000256" key="2">
    <source>
        <dbReference type="ARBA" id="ARBA00005194"/>
    </source>
</evidence>
<evidence type="ECO:0000256" key="9">
    <source>
        <dbReference type="ARBA" id="ARBA00023098"/>
    </source>
</evidence>
<dbReference type="GO" id="GO:0016020">
    <property type="term" value="C:membrane"/>
    <property type="evidence" value="ECO:0007669"/>
    <property type="project" value="UniProtKB-SubCell"/>
</dbReference>
<evidence type="ECO:0000256" key="6">
    <source>
        <dbReference type="ARBA" id="ARBA00022692"/>
    </source>
</evidence>
<keyword evidence="9" id="KW-0443">Lipid metabolism</keyword>
<gene>
    <name evidence="14" type="ORF">X943_001991</name>
</gene>
<keyword evidence="7" id="KW-0276">Fatty acid metabolism</keyword>
<dbReference type="EC" id="4.2.1.134" evidence="4"/>
<dbReference type="EMBL" id="JAHBMH010000073">
    <property type="protein sequence ID" value="KAK1933054.1"/>
    <property type="molecule type" value="Genomic_DNA"/>
</dbReference>
<accession>A0AAD9LEZ4</accession>
<comment type="caution">
    <text evidence="14">The sequence shown here is derived from an EMBL/GenBank/DDBJ whole genome shotgun (WGS) entry which is preliminary data.</text>
</comment>
<feature type="transmembrane region" description="Helical" evidence="13">
    <location>
        <begin position="132"/>
        <end position="152"/>
    </location>
</feature>
<evidence type="ECO:0000313" key="15">
    <source>
        <dbReference type="Proteomes" id="UP001195914"/>
    </source>
</evidence>
<evidence type="ECO:0000256" key="10">
    <source>
        <dbReference type="ARBA" id="ARBA00023136"/>
    </source>
</evidence>
<sequence>MFKLGKVCCTRWYQHMVSLHYVIALCVWLSVVSLQVTFLLRNVKGYIIALRSLHEIDAQSLWLHVCPLFQCAVVLQALTSVYTLLGKRLFYLNDIRVEDNYKGGKRFFIFEQVVRVYSVYFVAIPALKEGVLLRSLLIVLNSWTLLNIFRCLKAIYTLQFVENIFVEWCCHKLFLLLYPLITFAEVNLVRSASKILKDMPAMRSYPSPMPNMYNFNCDLYVIYVCLPFVMVPCSVFYYIYKLQNRKLKYF</sequence>
<dbReference type="Pfam" id="PF04387">
    <property type="entry name" value="PTPLA"/>
    <property type="match status" value="1"/>
</dbReference>
<feature type="transmembrane region" description="Helical" evidence="13">
    <location>
        <begin position="220"/>
        <end position="240"/>
    </location>
</feature>
<name>A0AAD9LEZ4_BABDI</name>
<protein>
    <recommendedName>
        <fullName evidence="4">very-long-chain (3R)-3-hydroxyacyl-CoA dehydratase</fullName>
        <ecNumber evidence="4">4.2.1.134</ecNumber>
    </recommendedName>
</protein>
<evidence type="ECO:0000256" key="13">
    <source>
        <dbReference type="SAM" id="Phobius"/>
    </source>
</evidence>
<dbReference type="GO" id="GO:0102158">
    <property type="term" value="F:very-long-chain (3R)-3-hydroxyacyl-CoA dehydratase activity"/>
    <property type="evidence" value="ECO:0007669"/>
    <property type="project" value="UniProtKB-EC"/>
</dbReference>
<feature type="transmembrane region" description="Helical" evidence="13">
    <location>
        <begin position="61"/>
        <end position="85"/>
    </location>
</feature>